<reference evidence="8" key="1">
    <citation type="submission" date="2019-09" db="EMBL/GenBank/DDBJ databases">
        <title>In-depth cultivation of the pig gut microbiome towards novel bacterial diversity and tailored functional studies.</title>
        <authorList>
            <person name="Wylensek D."/>
            <person name="Hitch T.C.A."/>
            <person name="Clavel T."/>
        </authorList>
    </citation>
    <scope>NUCLEOTIDE SEQUENCE</scope>
    <source>
        <strain evidence="8">RF-744-FAT-WT-3</strain>
    </source>
</reference>
<comment type="subcellular location">
    <subcellularLocation>
        <location evidence="6">Cell membrane</location>
        <topology evidence="6">Multi-pass membrane protein</topology>
    </subcellularLocation>
    <subcellularLocation>
        <location evidence="1">Membrane</location>
        <topology evidence="1">Multi-pass membrane protein</topology>
    </subcellularLocation>
</comment>
<dbReference type="EMBL" id="VUNB01000006">
    <property type="protein sequence ID" value="MST69544.1"/>
    <property type="molecule type" value="Genomic_DNA"/>
</dbReference>
<feature type="transmembrane region" description="Helical" evidence="6">
    <location>
        <begin position="49"/>
        <end position="73"/>
    </location>
</feature>
<keyword evidence="5 6" id="KW-0472">Membrane</keyword>
<evidence type="ECO:0000259" key="7">
    <source>
        <dbReference type="PROSITE" id="PS50928"/>
    </source>
</evidence>
<feature type="transmembrane region" description="Helical" evidence="6">
    <location>
        <begin position="142"/>
        <end position="162"/>
    </location>
</feature>
<dbReference type="InterPro" id="IPR051204">
    <property type="entry name" value="ABC_transp_perm/SBD"/>
</dbReference>
<protein>
    <submittedName>
        <fullName evidence="8">ABC transporter permease</fullName>
    </submittedName>
</protein>
<dbReference type="GO" id="GO:0055085">
    <property type="term" value="P:transmembrane transport"/>
    <property type="evidence" value="ECO:0007669"/>
    <property type="project" value="InterPro"/>
</dbReference>
<organism evidence="8">
    <name type="scientific">Baileyella intestinalis</name>
    <dbReference type="NCBI Taxonomy" id="2606709"/>
    <lineage>
        <taxon>Bacteria</taxon>
        <taxon>Bacillati</taxon>
        <taxon>Bacillota</taxon>
        <taxon>Clostridia</taxon>
        <taxon>Peptostreptococcales</taxon>
        <taxon>Anaerovoracaceae</taxon>
        <taxon>Baileyella</taxon>
    </lineage>
</organism>
<keyword evidence="2 6" id="KW-0813">Transport</keyword>
<dbReference type="SUPFAM" id="SSF161098">
    <property type="entry name" value="MetI-like"/>
    <property type="match status" value="1"/>
</dbReference>
<dbReference type="PANTHER" id="PTHR30177:SF4">
    <property type="entry name" value="OSMOPROTECTANT IMPORT PERMEASE PROTEIN OSMW"/>
    <property type="match status" value="1"/>
</dbReference>
<dbReference type="Gene3D" id="1.10.3720.10">
    <property type="entry name" value="MetI-like"/>
    <property type="match status" value="1"/>
</dbReference>
<dbReference type="InterPro" id="IPR035906">
    <property type="entry name" value="MetI-like_sf"/>
</dbReference>
<feature type="domain" description="ABC transmembrane type-1" evidence="7">
    <location>
        <begin position="16"/>
        <end position="199"/>
    </location>
</feature>
<dbReference type="AlphaFoldDB" id="A0A6A8MC54"/>
<feature type="transmembrane region" description="Helical" evidence="6">
    <location>
        <begin position="79"/>
        <end position="98"/>
    </location>
</feature>
<feature type="transmembrane region" description="Helical" evidence="6">
    <location>
        <begin position="174"/>
        <end position="198"/>
    </location>
</feature>
<evidence type="ECO:0000256" key="4">
    <source>
        <dbReference type="ARBA" id="ARBA00022989"/>
    </source>
</evidence>
<feature type="transmembrane region" description="Helical" evidence="6">
    <location>
        <begin position="20"/>
        <end position="42"/>
    </location>
</feature>
<proteinExistence type="inferred from homology"/>
<evidence type="ECO:0000256" key="1">
    <source>
        <dbReference type="ARBA" id="ARBA00004141"/>
    </source>
</evidence>
<gene>
    <name evidence="8" type="ORF">FYJ66_08100</name>
</gene>
<evidence type="ECO:0000256" key="2">
    <source>
        <dbReference type="ARBA" id="ARBA00022448"/>
    </source>
</evidence>
<comment type="caution">
    <text evidence="8">The sequence shown here is derived from an EMBL/GenBank/DDBJ whole genome shotgun (WGS) entry which is preliminary data.</text>
</comment>
<keyword evidence="4 6" id="KW-1133">Transmembrane helix</keyword>
<accession>A0A6A8MC54</accession>
<evidence type="ECO:0000313" key="8">
    <source>
        <dbReference type="EMBL" id="MST69544.1"/>
    </source>
</evidence>
<dbReference type="Pfam" id="PF00528">
    <property type="entry name" value="BPD_transp_1"/>
    <property type="match status" value="1"/>
</dbReference>
<dbReference type="PROSITE" id="PS50928">
    <property type="entry name" value="ABC_TM1"/>
    <property type="match status" value="1"/>
</dbReference>
<keyword evidence="3 6" id="KW-0812">Transmembrane</keyword>
<dbReference type="InterPro" id="IPR000515">
    <property type="entry name" value="MetI-like"/>
</dbReference>
<sequence length="213" mass="22869">MRELINTYGLALLKALGIHTVYVLVSVAIGFAIGLLLGILLSRKPAWSVIVLPVVSIFQTIPGLVFIGVLFIWIGMKPATVIIALSIYAMFPVMKNTYTGILEIDPKYIDTANGCGMTPFQRLFQVELPLAMPTIIAGLRMATVYTVSWAVLAAMIGLGGLGDFIYQGTYTNNNLLILIGAVPSAILAVVLTGLIDFLQKKVTPEGLKKGGRS</sequence>
<dbReference type="RefSeq" id="WP_154573015.1">
    <property type="nucleotide sequence ID" value="NZ_JAQXPA010000085.1"/>
</dbReference>
<dbReference type="FunFam" id="1.10.3720.10:FF:000001">
    <property type="entry name" value="Glycine betaine ABC transporter, permease"/>
    <property type="match status" value="1"/>
</dbReference>
<evidence type="ECO:0000256" key="5">
    <source>
        <dbReference type="ARBA" id="ARBA00023136"/>
    </source>
</evidence>
<evidence type="ECO:0000256" key="6">
    <source>
        <dbReference type="RuleBase" id="RU363032"/>
    </source>
</evidence>
<dbReference type="GO" id="GO:0031460">
    <property type="term" value="P:glycine betaine transport"/>
    <property type="evidence" value="ECO:0007669"/>
    <property type="project" value="TreeGrafter"/>
</dbReference>
<dbReference type="GO" id="GO:0005886">
    <property type="term" value="C:plasma membrane"/>
    <property type="evidence" value="ECO:0007669"/>
    <property type="project" value="UniProtKB-SubCell"/>
</dbReference>
<dbReference type="CDD" id="cd06261">
    <property type="entry name" value="TM_PBP2"/>
    <property type="match status" value="1"/>
</dbReference>
<evidence type="ECO:0000256" key="3">
    <source>
        <dbReference type="ARBA" id="ARBA00022692"/>
    </source>
</evidence>
<dbReference type="PANTHER" id="PTHR30177">
    <property type="entry name" value="GLYCINE BETAINE/L-PROLINE TRANSPORT SYSTEM PERMEASE PROTEIN PROW"/>
    <property type="match status" value="1"/>
</dbReference>
<comment type="similarity">
    <text evidence="6">Belongs to the binding-protein-dependent transport system permease family.</text>
</comment>
<name>A0A6A8MC54_9FIRM</name>